<protein>
    <submittedName>
        <fullName evidence="5">ABC transporter ATP-binding protein</fullName>
    </submittedName>
</protein>
<gene>
    <name evidence="5" type="ORF">HPO_01095</name>
</gene>
<dbReference type="InterPro" id="IPR017871">
    <property type="entry name" value="ABC_transporter-like_CS"/>
</dbReference>
<dbReference type="PROSITE" id="PS00211">
    <property type="entry name" value="ABC_TRANSPORTER_1"/>
    <property type="match status" value="2"/>
</dbReference>
<dbReference type="InterPro" id="IPR027417">
    <property type="entry name" value="P-loop_NTPase"/>
</dbReference>
<comment type="caution">
    <text evidence="5">The sequence shown here is derived from an EMBL/GenBank/DDBJ whole genome shotgun (WGS) entry which is preliminary data.</text>
</comment>
<dbReference type="InterPro" id="IPR037118">
    <property type="entry name" value="Val-tRNA_synth_C_sf"/>
</dbReference>
<keyword evidence="1" id="KW-0547">Nucleotide-binding</keyword>
<evidence type="ECO:0000256" key="2">
    <source>
        <dbReference type="ARBA" id="ARBA00022840"/>
    </source>
</evidence>
<evidence type="ECO:0000313" key="5">
    <source>
        <dbReference type="EMBL" id="KDA00582.1"/>
    </source>
</evidence>
<dbReference type="PROSITE" id="PS50893">
    <property type="entry name" value="ABC_TRANSPORTER_2"/>
    <property type="match status" value="2"/>
</dbReference>
<dbReference type="PANTHER" id="PTHR42855:SF1">
    <property type="entry name" value="ABC TRANSPORTER DOMAIN-CONTAINING PROTEIN"/>
    <property type="match status" value="1"/>
</dbReference>
<dbReference type="PATRIC" id="fig|1280954.3.peg.224"/>
<dbReference type="InterPro" id="IPR051309">
    <property type="entry name" value="ABCF_ATPase"/>
</dbReference>
<dbReference type="eggNOG" id="COG0488">
    <property type="taxonomic scope" value="Bacteria"/>
</dbReference>
<accession>A0A062VLQ2</accession>
<dbReference type="Proteomes" id="UP000027100">
    <property type="component" value="Unassembled WGS sequence"/>
</dbReference>
<keyword evidence="6" id="KW-1185">Reference proteome</keyword>
<keyword evidence="2 5" id="KW-0067">ATP-binding</keyword>
<dbReference type="Pfam" id="PF16326">
    <property type="entry name" value="ABC_tran_CTD"/>
    <property type="match status" value="1"/>
</dbReference>
<evidence type="ECO:0000256" key="3">
    <source>
        <dbReference type="SAM" id="MobiDB-lite"/>
    </source>
</evidence>
<dbReference type="InterPro" id="IPR032524">
    <property type="entry name" value="ABC_tran_C"/>
</dbReference>
<feature type="compositionally biased region" description="Low complexity" evidence="3">
    <location>
        <begin position="511"/>
        <end position="520"/>
    </location>
</feature>
<feature type="region of interest" description="Disordered" evidence="3">
    <location>
        <begin position="505"/>
        <end position="539"/>
    </location>
</feature>
<dbReference type="Gene3D" id="1.10.287.380">
    <property type="entry name" value="Valyl-tRNA synthetase, C-terminal domain"/>
    <property type="match status" value="1"/>
</dbReference>
<dbReference type="GO" id="GO:0003677">
    <property type="term" value="F:DNA binding"/>
    <property type="evidence" value="ECO:0007669"/>
    <property type="project" value="InterPro"/>
</dbReference>
<dbReference type="GO" id="GO:0005524">
    <property type="term" value="F:ATP binding"/>
    <property type="evidence" value="ECO:0007669"/>
    <property type="project" value="UniProtKB-KW"/>
</dbReference>
<dbReference type="STRING" id="1280954.HPO_01095"/>
<dbReference type="InterPro" id="IPR003593">
    <property type="entry name" value="AAA+_ATPase"/>
</dbReference>
<evidence type="ECO:0000256" key="1">
    <source>
        <dbReference type="ARBA" id="ARBA00022741"/>
    </source>
</evidence>
<organism evidence="5 6">
    <name type="scientific">Hyphomonas polymorpha PS728</name>
    <dbReference type="NCBI Taxonomy" id="1280954"/>
    <lineage>
        <taxon>Bacteria</taxon>
        <taxon>Pseudomonadati</taxon>
        <taxon>Pseudomonadota</taxon>
        <taxon>Alphaproteobacteria</taxon>
        <taxon>Hyphomonadales</taxon>
        <taxon>Hyphomonadaceae</taxon>
        <taxon>Hyphomonas</taxon>
    </lineage>
</organism>
<dbReference type="RefSeq" id="WP_035593392.1">
    <property type="nucleotide sequence ID" value="NZ_ARYM01000001.1"/>
</dbReference>
<dbReference type="OrthoDB" id="7623913at2"/>
<dbReference type="InterPro" id="IPR003439">
    <property type="entry name" value="ABC_transporter-like_ATP-bd"/>
</dbReference>
<evidence type="ECO:0000313" key="6">
    <source>
        <dbReference type="Proteomes" id="UP000027100"/>
    </source>
</evidence>
<feature type="domain" description="ABC transporter" evidence="4">
    <location>
        <begin position="7"/>
        <end position="214"/>
    </location>
</feature>
<evidence type="ECO:0000259" key="4">
    <source>
        <dbReference type="PROSITE" id="PS50893"/>
    </source>
</evidence>
<dbReference type="GO" id="GO:0016887">
    <property type="term" value="F:ATP hydrolysis activity"/>
    <property type="evidence" value="ECO:0007669"/>
    <property type="project" value="InterPro"/>
</dbReference>
<dbReference type="SMART" id="SM00382">
    <property type="entry name" value="AAA"/>
    <property type="match status" value="2"/>
</dbReference>
<reference evidence="5 6" key="1">
    <citation type="journal article" date="2014" name="Antonie Van Leeuwenhoek">
        <title>Hyphomonas beringensis sp. nov. and Hyphomonas chukchiensis sp. nov., isolated from surface seawater of the Bering Sea and Chukchi Sea.</title>
        <authorList>
            <person name="Li C."/>
            <person name="Lai Q."/>
            <person name="Li G."/>
            <person name="Dong C."/>
            <person name="Wang J."/>
            <person name="Liao Y."/>
            <person name="Shao Z."/>
        </authorList>
    </citation>
    <scope>NUCLEOTIDE SEQUENCE [LARGE SCALE GENOMIC DNA]</scope>
    <source>
        <strain evidence="5 6">PS728</strain>
    </source>
</reference>
<name>A0A062VLQ2_9PROT</name>
<dbReference type="Pfam" id="PF00005">
    <property type="entry name" value="ABC_tran"/>
    <property type="match status" value="2"/>
</dbReference>
<proteinExistence type="predicted"/>
<dbReference type="AlphaFoldDB" id="A0A062VLQ2"/>
<dbReference type="EMBL" id="ARYM01000001">
    <property type="protein sequence ID" value="KDA00582.1"/>
    <property type="molecule type" value="Genomic_DNA"/>
</dbReference>
<dbReference type="CDD" id="cd03221">
    <property type="entry name" value="ABCF_EF-3"/>
    <property type="match status" value="2"/>
</dbReference>
<dbReference type="SUPFAM" id="SSF52540">
    <property type="entry name" value="P-loop containing nucleoside triphosphate hydrolases"/>
    <property type="match status" value="2"/>
</dbReference>
<feature type="domain" description="ABC transporter" evidence="4">
    <location>
        <begin position="285"/>
        <end position="509"/>
    </location>
</feature>
<dbReference type="PANTHER" id="PTHR42855">
    <property type="entry name" value="ABC TRANSPORTER ATP-BINDING SUBUNIT"/>
    <property type="match status" value="1"/>
</dbReference>
<dbReference type="Gene3D" id="3.40.50.300">
    <property type="entry name" value="P-loop containing nucleotide triphosphate hydrolases"/>
    <property type="match status" value="2"/>
</dbReference>
<sequence>MAQPPLITLTDVRLSFGNTPLFEGVTLALSKGERAALVGRNGAGKSTLMKIVSQAAEPDSGEVWRQPGVTFANVAQEPDLTGYATVLDYASDGLEAAYMAQAELMEFGIDPAADPKTLSGGQMRRAALAKAFAQEPTILLLDEPTNHLDVPMIEYLEGRLKAFNGVVLVVSHDRRFLENISTNTLWLRQGKVLKSPEGYVKFDQWAEQIEEEDERQLKRMTTHLKDEQHWLARGVTARRKRNQGRLARLRQLKVEHAQVRSALNDRKALATITADAGDSLSKKVIEAKGLSKTYQTPEGTDLVIAKDLDLRILRGDRIGIIGPNGAGKTTLVRLLLGEIPPDAGTLYHSKTLQVTYQDQTRDTLNARDTIWEALAPEGGDSIMVQGHQRHVAAYAKDFLFKPEQLRQPVGALSGGERNRLALAIGLARTSNLLVMDEPTNDLDMQTLDLLEDMLLNYEGTLILVSHDRAFLDATVTSCLSPIGGGEWIQTAGGWSDAQEQLKDVRRKGAPKAEPQKSPAAAPAPAPAKPKPQTKLSYKDEHRQKEINALIPKLQAEIGKLEADLADPQLYARDPNGFNKKSARIGAARDELEGIEMEWLEIEEKRESLGS</sequence>